<dbReference type="RefSeq" id="WP_197641637.1">
    <property type="nucleotide sequence ID" value="NZ_JAEACP010000001.1"/>
</dbReference>
<keyword evidence="2" id="KW-1133">Transmembrane helix</keyword>
<protein>
    <submittedName>
        <fullName evidence="3">Uncharacterized protein</fullName>
    </submittedName>
</protein>
<comment type="caution">
    <text evidence="3">The sequence shown here is derived from an EMBL/GenBank/DDBJ whole genome shotgun (WGS) entry which is preliminary data.</text>
</comment>
<keyword evidence="2" id="KW-0472">Membrane</keyword>
<reference evidence="4" key="1">
    <citation type="journal article" date="2019" name="Int. J. Syst. Evol. Microbiol.">
        <title>The Global Catalogue of Microorganisms (GCM) 10K type strain sequencing project: providing services to taxonomists for standard genome sequencing and annotation.</title>
        <authorList>
            <consortium name="The Broad Institute Genomics Platform"/>
            <consortium name="The Broad Institute Genome Sequencing Center for Infectious Disease"/>
            <person name="Wu L."/>
            <person name="Ma J."/>
        </authorList>
    </citation>
    <scope>NUCLEOTIDE SEQUENCE [LARGE SCALE GENOMIC DNA]</scope>
    <source>
        <strain evidence="4">KCTC 62102</strain>
    </source>
</reference>
<sequence length="82" mass="8894">MATAGGFGALIPVAMTLAGIVSMARARSRRRRGEAPPADKDFERRQAAAAEMERRMASYLAGRSAGGWDEAPAEDRKQETER</sequence>
<dbReference type="EMBL" id="JBHRSM010000025">
    <property type="protein sequence ID" value="MFC3087433.1"/>
    <property type="molecule type" value="Genomic_DNA"/>
</dbReference>
<evidence type="ECO:0000313" key="3">
    <source>
        <dbReference type="EMBL" id="MFC3087433.1"/>
    </source>
</evidence>
<evidence type="ECO:0000256" key="1">
    <source>
        <dbReference type="SAM" id="MobiDB-lite"/>
    </source>
</evidence>
<keyword evidence="4" id="KW-1185">Reference proteome</keyword>
<evidence type="ECO:0000256" key="2">
    <source>
        <dbReference type="SAM" id="Phobius"/>
    </source>
</evidence>
<accession>A0ABV7DZQ5</accession>
<dbReference type="Proteomes" id="UP001595445">
    <property type="component" value="Unassembled WGS sequence"/>
</dbReference>
<feature type="compositionally biased region" description="Basic and acidic residues" evidence="1">
    <location>
        <begin position="33"/>
        <end position="56"/>
    </location>
</feature>
<feature type="region of interest" description="Disordered" evidence="1">
    <location>
        <begin position="24"/>
        <end position="82"/>
    </location>
</feature>
<proteinExistence type="predicted"/>
<name>A0ABV7DZQ5_9RHOB</name>
<feature type="transmembrane region" description="Helical" evidence="2">
    <location>
        <begin position="6"/>
        <end position="24"/>
    </location>
</feature>
<keyword evidence="2" id="KW-0812">Transmembrane</keyword>
<organism evidence="3 4">
    <name type="scientific">Tabrizicola soli</name>
    <dbReference type="NCBI Taxonomy" id="2185115"/>
    <lineage>
        <taxon>Bacteria</taxon>
        <taxon>Pseudomonadati</taxon>
        <taxon>Pseudomonadota</taxon>
        <taxon>Alphaproteobacteria</taxon>
        <taxon>Rhodobacterales</taxon>
        <taxon>Paracoccaceae</taxon>
        <taxon>Tabrizicola</taxon>
    </lineage>
</organism>
<gene>
    <name evidence="3" type="ORF">ACFOD6_15400</name>
</gene>
<feature type="compositionally biased region" description="Basic and acidic residues" evidence="1">
    <location>
        <begin position="73"/>
        <end position="82"/>
    </location>
</feature>
<evidence type="ECO:0000313" key="4">
    <source>
        <dbReference type="Proteomes" id="UP001595445"/>
    </source>
</evidence>